<gene>
    <name evidence="2" type="ORF">ATL51_1029</name>
</gene>
<proteinExistence type="inferred from homology"/>
<dbReference type="RefSeq" id="WP_100877814.1">
    <property type="nucleotide sequence ID" value="NZ_PHUJ01000003.1"/>
</dbReference>
<dbReference type="Proteomes" id="UP000232453">
    <property type="component" value="Unassembled WGS sequence"/>
</dbReference>
<dbReference type="NCBIfam" id="NF045942">
    <property type="entry name" value="PolPhglucPhase"/>
    <property type="match status" value="1"/>
</dbReference>
<dbReference type="Gene3D" id="3.30.420.40">
    <property type="match status" value="2"/>
</dbReference>
<comment type="caution">
    <text evidence="2">The sequence shown here is derived from an EMBL/GenBank/DDBJ whole genome shotgun (WGS) entry which is preliminary data.</text>
</comment>
<dbReference type="Pfam" id="PF00480">
    <property type="entry name" value="ROK"/>
    <property type="match status" value="1"/>
</dbReference>
<reference evidence="2 3" key="1">
    <citation type="submission" date="2017-11" db="EMBL/GenBank/DDBJ databases">
        <title>Sequencing the genomes of 1000 actinobacteria strains.</title>
        <authorList>
            <person name="Klenk H.-P."/>
        </authorList>
    </citation>
    <scope>NUCLEOTIDE SEQUENCE [LARGE SCALE GENOMIC DNA]</scope>
    <source>
        <strain evidence="2 3">DSM 44104</strain>
    </source>
</reference>
<dbReference type="CDD" id="cd24058">
    <property type="entry name" value="ASKHA_NBD_ROK_PPGK"/>
    <property type="match status" value="1"/>
</dbReference>
<dbReference type="AlphaFoldDB" id="A0AA44UL39"/>
<dbReference type="PANTHER" id="PTHR18964">
    <property type="entry name" value="ROK (REPRESSOR, ORF, KINASE) FAMILY"/>
    <property type="match status" value="1"/>
</dbReference>
<dbReference type="InterPro" id="IPR043129">
    <property type="entry name" value="ATPase_NBD"/>
</dbReference>
<evidence type="ECO:0000313" key="2">
    <source>
        <dbReference type="EMBL" id="PKB29399.1"/>
    </source>
</evidence>
<evidence type="ECO:0000313" key="3">
    <source>
        <dbReference type="Proteomes" id="UP000232453"/>
    </source>
</evidence>
<organism evidence="2 3">
    <name type="scientific">Pseudonocardia alni</name>
    <name type="common">Amycolata alni</name>
    <dbReference type="NCBI Taxonomy" id="33907"/>
    <lineage>
        <taxon>Bacteria</taxon>
        <taxon>Bacillati</taxon>
        <taxon>Actinomycetota</taxon>
        <taxon>Actinomycetes</taxon>
        <taxon>Pseudonocardiales</taxon>
        <taxon>Pseudonocardiaceae</taxon>
        <taxon>Pseudonocardia</taxon>
    </lineage>
</organism>
<dbReference type="InterPro" id="IPR000600">
    <property type="entry name" value="ROK"/>
</dbReference>
<protein>
    <submittedName>
        <fullName evidence="2">Polyphosphate glucokinase</fullName>
    </submittedName>
</protein>
<dbReference type="SUPFAM" id="SSF53067">
    <property type="entry name" value="Actin-like ATPase domain"/>
    <property type="match status" value="1"/>
</dbReference>
<name>A0AA44UL39_PSEA5</name>
<sequence length="249" mass="26589">MSSTHALGFGIDIGGSGIKGAPVDLHKGRLAADRVRIPTPQPSTPEAVAETVTQILDEFDWRDSFGCTFPAVVQHGVTRTAANVDRAWIDCDAAAVLRRVTGRDALLVNDADAAGVAEAEFGAAADRHHGLVLVVTLGTGIGSALVNHGKLVPNTEFGHLEIDGFDAESRAADSAREREDLDWEEWGGRLQRYFTHVENLLWPDLIVVGGGVSKKFEKWSPYVRTRTKLVPAGLLNEAGIIGAALLAHG</sequence>
<evidence type="ECO:0000256" key="1">
    <source>
        <dbReference type="ARBA" id="ARBA00006479"/>
    </source>
</evidence>
<dbReference type="EMBL" id="PHUJ01000003">
    <property type="protein sequence ID" value="PKB29399.1"/>
    <property type="molecule type" value="Genomic_DNA"/>
</dbReference>
<accession>A0AA44UL39</accession>
<comment type="similarity">
    <text evidence="1">Belongs to the ROK (NagC/XylR) family.</text>
</comment>
<dbReference type="PANTHER" id="PTHR18964:SF146">
    <property type="entry name" value="POLYPHOSPHATE GLUCOKINASE"/>
    <property type="match status" value="1"/>
</dbReference>